<comment type="caution">
    <text evidence="1">The sequence shown here is derived from an EMBL/GenBank/DDBJ whole genome shotgun (WGS) entry which is preliminary data.</text>
</comment>
<feature type="non-terminal residue" evidence="1">
    <location>
        <position position="154"/>
    </location>
</feature>
<dbReference type="OrthoDB" id="42889at2759"/>
<gene>
    <name evidence="1" type="ORF">Taro_028105</name>
</gene>
<organism evidence="1 2">
    <name type="scientific">Colocasia esculenta</name>
    <name type="common">Wild taro</name>
    <name type="synonym">Arum esculentum</name>
    <dbReference type="NCBI Taxonomy" id="4460"/>
    <lineage>
        <taxon>Eukaryota</taxon>
        <taxon>Viridiplantae</taxon>
        <taxon>Streptophyta</taxon>
        <taxon>Embryophyta</taxon>
        <taxon>Tracheophyta</taxon>
        <taxon>Spermatophyta</taxon>
        <taxon>Magnoliopsida</taxon>
        <taxon>Liliopsida</taxon>
        <taxon>Araceae</taxon>
        <taxon>Aroideae</taxon>
        <taxon>Colocasieae</taxon>
        <taxon>Colocasia</taxon>
    </lineage>
</organism>
<reference evidence="1" key="1">
    <citation type="submission" date="2017-07" db="EMBL/GenBank/DDBJ databases">
        <title>Taro Niue Genome Assembly and Annotation.</title>
        <authorList>
            <person name="Atibalentja N."/>
            <person name="Keating K."/>
            <person name="Fields C.J."/>
        </authorList>
    </citation>
    <scope>NUCLEOTIDE SEQUENCE</scope>
    <source>
        <strain evidence="1">Niue_2</strain>
        <tissue evidence="1">Leaf</tissue>
    </source>
</reference>
<accession>A0A843VM43</accession>
<sequence length="154" mass="17640">LKIVYNRSSLVDTLYKSLLLSHCHIVVMQMQKKLAVKVTVHYPIEALQNVPFADSKAHLLEIQKAEFRCLLSKSLLDHGFFSGKLTEDVDRNNKPLNQHCGYSWSGQREVPSYLNKFVFPEEFLSALRIISLQEHELTQVSALLEEVKFSHLSG</sequence>
<dbReference type="AlphaFoldDB" id="A0A843VM43"/>
<dbReference type="EMBL" id="NMUH01001793">
    <property type="protein sequence ID" value="MQL95437.1"/>
    <property type="molecule type" value="Genomic_DNA"/>
</dbReference>
<name>A0A843VM43_COLES</name>
<evidence type="ECO:0000313" key="2">
    <source>
        <dbReference type="Proteomes" id="UP000652761"/>
    </source>
</evidence>
<keyword evidence="2" id="KW-1185">Reference proteome</keyword>
<protein>
    <submittedName>
        <fullName evidence="1">Uncharacterized protein</fullName>
    </submittedName>
</protein>
<dbReference type="Proteomes" id="UP000652761">
    <property type="component" value="Unassembled WGS sequence"/>
</dbReference>
<evidence type="ECO:0000313" key="1">
    <source>
        <dbReference type="EMBL" id="MQL95437.1"/>
    </source>
</evidence>
<proteinExistence type="predicted"/>